<protein>
    <submittedName>
        <fullName evidence="5">ATP-binding protein</fullName>
    </submittedName>
</protein>
<dbReference type="EMBL" id="JAAXYO010000123">
    <property type="protein sequence ID" value="MBU2788217.1"/>
    <property type="molecule type" value="Genomic_DNA"/>
</dbReference>
<evidence type="ECO:0000256" key="2">
    <source>
        <dbReference type="ARBA" id="ARBA00022741"/>
    </source>
</evidence>
<comment type="similarity">
    <text evidence="1">Belongs to the IS21/IS1162 putative ATP-binding protein family.</text>
</comment>
<dbReference type="AlphaFoldDB" id="A0AAE2YQC2"/>
<dbReference type="PANTHER" id="PTHR30050:SF4">
    <property type="entry name" value="ATP-BINDING PROTEIN RV3427C IN INSERTION SEQUENCE-RELATED"/>
    <property type="match status" value="1"/>
</dbReference>
<sequence length="250" mass="28881">MYTHPTYDRLRTLHLIGMLHALEHQERHPEVAAMPFLERLGILLDAEWSLRDQKRLQSRLRAARLKQPATLEDLDWQGSRRFDRSLLQSLASDDWIRQHRNVLVLGPTGVGKTYIACALGHQACRDGYHVLYQRLPRLLSDLEIAHADGRYPKLLQRLSKIDLLILDDWGLEILTDRSRHDLLEILDDRYQTGSTLVTSQLPVEHWHDSIGDPTLADAILDRLIHNAYRLTIDGESMRKKQRLTPTAQSA</sequence>
<dbReference type="PANTHER" id="PTHR30050">
    <property type="entry name" value="CHROMOSOMAL REPLICATION INITIATOR PROTEIN DNAA"/>
    <property type="match status" value="1"/>
</dbReference>
<dbReference type="RefSeq" id="WP_215885571.1">
    <property type="nucleotide sequence ID" value="NZ_JAAXYO010000123.1"/>
</dbReference>
<dbReference type="InterPro" id="IPR028350">
    <property type="entry name" value="DNAC/IstB-like"/>
</dbReference>
<dbReference type="InterPro" id="IPR027417">
    <property type="entry name" value="P-loop_NTPase"/>
</dbReference>
<dbReference type="SUPFAM" id="SSF52540">
    <property type="entry name" value="P-loop containing nucleoside triphosphate hydrolases"/>
    <property type="match status" value="1"/>
</dbReference>
<feature type="domain" description="AAA+ ATPase" evidence="4">
    <location>
        <begin position="98"/>
        <end position="231"/>
    </location>
</feature>
<comment type="caution">
    <text evidence="5">The sequence shown here is derived from an EMBL/GenBank/DDBJ whole genome shotgun (WGS) entry which is preliminary data.</text>
</comment>
<keyword evidence="3 5" id="KW-0067">ATP-binding</keyword>
<name>A0AAE2YQC2_9PROT</name>
<dbReference type="InterPro" id="IPR047661">
    <property type="entry name" value="IstB"/>
</dbReference>
<keyword evidence="6" id="KW-1185">Reference proteome</keyword>
<dbReference type="InterPro" id="IPR002611">
    <property type="entry name" value="IstB_ATP-bd"/>
</dbReference>
<dbReference type="GO" id="GO:0005524">
    <property type="term" value="F:ATP binding"/>
    <property type="evidence" value="ECO:0007669"/>
    <property type="project" value="UniProtKB-KW"/>
</dbReference>
<gene>
    <name evidence="5" type="ORF">HFQ13_08370</name>
</gene>
<keyword evidence="2" id="KW-0547">Nucleotide-binding</keyword>
<dbReference type="PIRSF" id="PIRSF003073">
    <property type="entry name" value="DNAC_TnpB_IstB"/>
    <property type="match status" value="1"/>
</dbReference>
<dbReference type="Proteomes" id="UP001197378">
    <property type="component" value="Unassembled WGS sequence"/>
</dbReference>
<dbReference type="SMART" id="SM00382">
    <property type="entry name" value="AAA"/>
    <property type="match status" value="1"/>
</dbReference>
<organism evidence="5 6">
    <name type="scientific">Igneacidithiobacillus copahuensis</name>
    <dbReference type="NCBI Taxonomy" id="2724909"/>
    <lineage>
        <taxon>Bacteria</taxon>
        <taxon>Pseudomonadati</taxon>
        <taxon>Pseudomonadota</taxon>
        <taxon>Acidithiobacillia</taxon>
        <taxon>Acidithiobacillales</taxon>
        <taxon>Acidithiobacillaceae</taxon>
        <taxon>Igneacidithiobacillus</taxon>
    </lineage>
</organism>
<reference evidence="5" key="1">
    <citation type="journal article" date="2021" name="ISME J.">
        <title>Genomic evolution of the class Acidithiobacillia: deep-branching Proteobacteria living in extreme acidic conditions.</title>
        <authorList>
            <person name="Moya-Beltran A."/>
            <person name="Beard S."/>
            <person name="Rojas-Villalobos C."/>
            <person name="Issotta F."/>
            <person name="Gallardo Y."/>
            <person name="Ulloa R."/>
            <person name="Giaveno A."/>
            <person name="Degli Esposti M."/>
            <person name="Johnson D.B."/>
            <person name="Quatrini R."/>
        </authorList>
    </citation>
    <scope>NUCLEOTIDE SEQUENCE</scope>
    <source>
        <strain evidence="5">VAN18-1</strain>
    </source>
</reference>
<evidence type="ECO:0000256" key="3">
    <source>
        <dbReference type="ARBA" id="ARBA00022840"/>
    </source>
</evidence>
<evidence type="ECO:0000313" key="6">
    <source>
        <dbReference type="Proteomes" id="UP001197378"/>
    </source>
</evidence>
<dbReference type="GO" id="GO:0006260">
    <property type="term" value="P:DNA replication"/>
    <property type="evidence" value="ECO:0007669"/>
    <property type="project" value="TreeGrafter"/>
</dbReference>
<dbReference type="NCBIfam" id="NF038214">
    <property type="entry name" value="IS21_help_AAA"/>
    <property type="match status" value="1"/>
</dbReference>
<proteinExistence type="inferred from homology"/>
<accession>A0AAE2YQC2</accession>
<evidence type="ECO:0000256" key="1">
    <source>
        <dbReference type="ARBA" id="ARBA00008059"/>
    </source>
</evidence>
<evidence type="ECO:0000313" key="5">
    <source>
        <dbReference type="EMBL" id="MBU2788217.1"/>
    </source>
</evidence>
<dbReference type="CDD" id="cd00009">
    <property type="entry name" value="AAA"/>
    <property type="match status" value="1"/>
</dbReference>
<dbReference type="Gene3D" id="3.40.50.300">
    <property type="entry name" value="P-loop containing nucleotide triphosphate hydrolases"/>
    <property type="match status" value="1"/>
</dbReference>
<evidence type="ECO:0000259" key="4">
    <source>
        <dbReference type="SMART" id="SM00382"/>
    </source>
</evidence>
<dbReference type="InterPro" id="IPR003593">
    <property type="entry name" value="AAA+_ATPase"/>
</dbReference>
<dbReference type="Pfam" id="PF01695">
    <property type="entry name" value="IstB_IS21"/>
    <property type="match status" value="1"/>
</dbReference>